<evidence type="ECO:0000256" key="1">
    <source>
        <dbReference type="SAM" id="SignalP"/>
    </source>
</evidence>
<evidence type="ECO:0000313" key="3">
    <source>
        <dbReference type="EMBL" id="CAH1223306.1"/>
    </source>
</evidence>
<feature type="chain" id="PRO_5047479756" description="EfeO-type cupredoxin-like domain-containing protein" evidence="1">
    <location>
        <begin position="20"/>
        <end position="126"/>
    </location>
</feature>
<feature type="domain" description="EfeO-type cupredoxin-like" evidence="2">
    <location>
        <begin position="13"/>
        <end position="110"/>
    </location>
</feature>
<dbReference type="InterPro" id="IPR028096">
    <property type="entry name" value="EfeO_Cupredoxin"/>
</dbReference>
<evidence type="ECO:0000313" key="4">
    <source>
        <dbReference type="Proteomes" id="UP000838686"/>
    </source>
</evidence>
<dbReference type="SUPFAM" id="SSF49503">
    <property type="entry name" value="Cupredoxins"/>
    <property type="match status" value="1"/>
</dbReference>
<dbReference type="Proteomes" id="UP000838686">
    <property type="component" value="Unassembled WGS sequence"/>
</dbReference>
<feature type="signal peptide" evidence="1">
    <location>
        <begin position="1"/>
        <end position="19"/>
    </location>
</feature>
<evidence type="ECO:0000259" key="2">
    <source>
        <dbReference type="Pfam" id="PF13473"/>
    </source>
</evidence>
<proteinExistence type="predicted"/>
<dbReference type="Pfam" id="PF13473">
    <property type="entry name" value="Cupredoxin_1"/>
    <property type="match status" value="1"/>
</dbReference>
<organism evidence="3 4">
    <name type="scientific">Paenibacillus plantiphilus</name>
    <dbReference type="NCBI Taxonomy" id="2905650"/>
    <lineage>
        <taxon>Bacteria</taxon>
        <taxon>Bacillati</taxon>
        <taxon>Bacillota</taxon>
        <taxon>Bacilli</taxon>
        <taxon>Bacillales</taxon>
        <taxon>Paenibacillaceae</taxon>
        <taxon>Paenibacillus</taxon>
    </lineage>
</organism>
<dbReference type="RefSeq" id="WP_236346632.1">
    <property type="nucleotide sequence ID" value="NZ_CAKMMF010000041.1"/>
</dbReference>
<dbReference type="InterPro" id="IPR008972">
    <property type="entry name" value="Cupredoxin"/>
</dbReference>
<dbReference type="Gene3D" id="2.60.40.420">
    <property type="entry name" value="Cupredoxins - blue copper proteins"/>
    <property type="match status" value="1"/>
</dbReference>
<name>A0ABN8H110_9BACL</name>
<keyword evidence="4" id="KW-1185">Reference proteome</keyword>
<keyword evidence="1" id="KW-0732">Signal</keyword>
<reference evidence="3" key="1">
    <citation type="submission" date="2022-01" db="EMBL/GenBank/DDBJ databases">
        <authorList>
            <person name="Criscuolo A."/>
        </authorList>
    </citation>
    <scope>NUCLEOTIDE SEQUENCE</scope>
    <source>
        <strain evidence="3">CIP111893</strain>
    </source>
</reference>
<dbReference type="PROSITE" id="PS51257">
    <property type="entry name" value="PROKAR_LIPOPROTEIN"/>
    <property type="match status" value="1"/>
</dbReference>
<protein>
    <recommendedName>
        <fullName evidence="2">EfeO-type cupredoxin-like domain-containing protein</fullName>
    </recommendedName>
</protein>
<comment type="caution">
    <text evidence="3">The sequence shown here is derived from an EMBL/GenBank/DDBJ whole genome shotgun (WGS) entry which is preliminary data.</text>
</comment>
<accession>A0ABN8H110</accession>
<gene>
    <name evidence="3" type="ORF">PAECIP111893_04950</name>
</gene>
<dbReference type="EMBL" id="CAKMMF010000041">
    <property type="protein sequence ID" value="CAH1223306.1"/>
    <property type="molecule type" value="Genomic_DNA"/>
</dbReference>
<sequence>MFKRMLLLSVVAAFMMIMAACGSNNESANDGGVVETGAAATSEVVIKATNWKFDQAEYKIKKGEPTKITLESEEGPHGIGSNDMNFKLSNNDSKVLTFNNPGEYEIHCNIACGTGHSGMIAKIIVE</sequence>